<sequence>MHLSAMTTILAEMKTQKRPSARCVEERNKLTTLQITRLKTLTEEEKETLEERVQTLGPLKDAVDELSAEDVNLLNFEEIHTVLTQQLKQLRKEFGRRMALKNYLNSDEDVAEHRGATNVSTSEKYDETEASLSLREKMKRRKSSTNSVLAINCIPGIKKIQRIRRRQEGISYAISVERKSFFTSRLVLLIATLIFER</sequence>
<protein>
    <submittedName>
        <fullName evidence="2">Uncharacterized protein</fullName>
    </submittedName>
</protein>
<feature type="region of interest" description="Disordered" evidence="1">
    <location>
        <begin position="112"/>
        <end position="132"/>
    </location>
</feature>
<organism evidence="2 3">
    <name type="scientific">Allacma fusca</name>
    <dbReference type="NCBI Taxonomy" id="39272"/>
    <lineage>
        <taxon>Eukaryota</taxon>
        <taxon>Metazoa</taxon>
        <taxon>Ecdysozoa</taxon>
        <taxon>Arthropoda</taxon>
        <taxon>Hexapoda</taxon>
        <taxon>Collembola</taxon>
        <taxon>Symphypleona</taxon>
        <taxon>Sminthuridae</taxon>
        <taxon>Allacma</taxon>
    </lineage>
</organism>
<accession>A0A8J2L559</accession>
<comment type="caution">
    <text evidence="2">The sequence shown here is derived from an EMBL/GenBank/DDBJ whole genome shotgun (WGS) entry which is preliminary data.</text>
</comment>
<name>A0A8J2L559_9HEXA</name>
<dbReference type="AlphaFoldDB" id="A0A8J2L559"/>
<proteinExistence type="predicted"/>
<keyword evidence="3" id="KW-1185">Reference proteome</keyword>
<evidence type="ECO:0000313" key="2">
    <source>
        <dbReference type="EMBL" id="CAG7826463.1"/>
    </source>
</evidence>
<dbReference type="EMBL" id="CAJVCH010539857">
    <property type="protein sequence ID" value="CAG7826463.1"/>
    <property type="molecule type" value="Genomic_DNA"/>
</dbReference>
<dbReference type="Proteomes" id="UP000708208">
    <property type="component" value="Unassembled WGS sequence"/>
</dbReference>
<gene>
    <name evidence="2" type="ORF">AFUS01_LOCUS36515</name>
</gene>
<dbReference type="OrthoDB" id="6781064at2759"/>
<reference evidence="2" key="1">
    <citation type="submission" date="2021-06" db="EMBL/GenBank/DDBJ databases">
        <authorList>
            <person name="Hodson N. C."/>
            <person name="Mongue J. A."/>
            <person name="Jaron S. K."/>
        </authorList>
    </citation>
    <scope>NUCLEOTIDE SEQUENCE</scope>
</reference>
<evidence type="ECO:0000313" key="3">
    <source>
        <dbReference type="Proteomes" id="UP000708208"/>
    </source>
</evidence>
<evidence type="ECO:0000256" key="1">
    <source>
        <dbReference type="SAM" id="MobiDB-lite"/>
    </source>
</evidence>